<evidence type="ECO:0000313" key="10">
    <source>
        <dbReference type="EMBL" id="OTG08377.1"/>
    </source>
</evidence>
<dbReference type="InterPro" id="IPR012677">
    <property type="entry name" value="Nucleotide-bd_a/b_plait_sf"/>
</dbReference>
<evidence type="ECO:0000313" key="11">
    <source>
        <dbReference type="Proteomes" id="UP000215914"/>
    </source>
</evidence>
<feature type="region of interest" description="Disordered" evidence="7">
    <location>
        <begin position="361"/>
        <end position="431"/>
    </location>
</feature>
<dbReference type="InterPro" id="IPR034365">
    <property type="entry name" value="AtC3H46-like_RRM"/>
</dbReference>
<dbReference type="EMBL" id="MNCJ02000326">
    <property type="protein sequence ID" value="KAF5782883.1"/>
    <property type="molecule type" value="Genomic_DNA"/>
</dbReference>
<name>A0A251TB41_HELAN</name>
<evidence type="ECO:0000256" key="5">
    <source>
        <dbReference type="ARBA" id="ARBA00023125"/>
    </source>
</evidence>
<keyword evidence="2" id="KW-0863">Zinc-finger</keyword>
<dbReference type="FunCoup" id="A0A251TB41">
    <property type="interactions" value="1923"/>
</dbReference>
<dbReference type="PANTHER" id="PTHR24009">
    <property type="entry name" value="RNA-BINDING (RRM/RBD/RNP MOTIFS)"/>
    <property type="match status" value="1"/>
</dbReference>
<dbReference type="FunFam" id="3.30.70.330:FF:000678">
    <property type="entry name" value="zinc finger CCCH domain-containing protein 53-like isoform X2"/>
    <property type="match status" value="1"/>
</dbReference>
<dbReference type="InParanoid" id="A0A251TB41"/>
<dbReference type="GO" id="GO:0003723">
    <property type="term" value="F:RNA binding"/>
    <property type="evidence" value="ECO:0007669"/>
    <property type="project" value="UniProtKB-UniRule"/>
</dbReference>
<dbReference type="GO" id="GO:0008270">
    <property type="term" value="F:zinc ion binding"/>
    <property type="evidence" value="ECO:0007669"/>
    <property type="project" value="UniProtKB-KW"/>
</dbReference>
<dbReference type="Proteomes" id="UP000215914">
    <property type="component" value="Chromosome 11"/>
</dbReference>
<evidence type="ECO:0000256" key="4">
    <source>
        <dbReference type="ARBA" id="ARBA00022884"/>
    </source>
</evidence>
<protein>
    <submittedName>
        <fullName evidence="10">Putative nucleotide-binding alpha-beta plait domain-containing protein</fullName>
    </submittedName>
    <submittedName>
        <fullName evidence="9">RNA recognition motif domain, nucleotide-binding alpha-beta plait domain superfamily</fullName>
    </submittedName>
</protein>
<organism evidence="10 11">
    <name type="scientific">Helianthus annuus</name>
    <name type="common">Common sunflower</name>
    <dbReference type="NCBI Taxonomy" id="4232"/>
    <lineage>
        <taxon>Eukaryota</taxon>
        <taxon>Viridiplantae</taxon>
        <taxon>Streptophyta</taxon>
        <taxon>Embryophyta</taxon>
        <taxon>Tracheophyta</taxon>
        <taxon>Spermatophyta</taxon>
        <taxon>Magnoliopsida</taxon>
        <taxon>eudicotyledons</taxon>
        <taxon>Gunneridae</taxon>
        <taxon>Pentapetalae</taxon>
        <taxon>asterids</taxon>
        <taxon>campanulids</taxon>
        <taxon>Asterales</taxon>
        <taxon>Asteraceae</taxon>
        <taxon>Asteroideae</taxon>
        <taxon>Heliantheae alliance</taxon>
        <taxon>Heliantheae</taxon>
        <taxon>Helianthus</taxon>
    </lineage>
</organism>
<dbReference type="Gramene" id="mRNA:HanXRQr2_Chr11g0501511">
    <property type="protein sequence ID" value="mRNA:HanXRQr2_Chr11g0501511"/>
    <property type="gene ID" value="HanXRQr2_Chr11g0501511"/>
</dbReference>
<gene>
    <name evidence="10" type="ORF">HannXRQ_Chr11g0341081</name>
    <name evidence="9" type="ORF">HanXRQr2_Chr11g0501511</name>
</gene>
<dbReference type="CDD" id="cd12458">
    <property type="entry name" value="RRM_AtC3H46_like"/>
    <property type="match status" value="1"/>
</dbReference>
<dbReference type="AlphaFoldDB" id="A0A251TB41"/>
<dbReference type="Gene3D" id="3.30.70.330">
    <property type="match status" value="1"/>
</dbReference>
<dbReference type="InterPro" id="IPR035979">
    <property type="entry name" value="RBD_domain_sf"/>
</dbReference>
<keyword evidence="11" id="KW-1185">Reference proteome</keyword>
<dbReference type="PROSITE" id="PS50102">
    <property type="entry name" value="RRM"/>
    <property type="match status" value="1"/>
</dbReference>
<evidence type="ECO:0000256" key="1">
    <source>
        <dbReference type="ARBA" id="ARBA00022723"/>
    </source>
</evidence>
<reference evidence="9" key="3">
    <citation type="submission" date="2020-06" db="EMBL/GenBank/DDBJ databases">
        <title>Helianthus annuus Genome sequencing and assembly Release 2.</title>
        <authorList>
            <person name="Gouzy J."/>
            <person name="Langlade N."/>
            <person name="Munos S."/>
        </authorList>
    </citation>
    <scope>NUCLEOTIDE SEQUENCE</scope>
    <source>
        <tissue evidence="9">Leaves</tissue>
    </source>
</reference>
<feature type="compositionally biased region" description="Basic and acidic residues" evidence="7">
    <location>
        <begin position="405"/>
        <end position="425"/>
    </location>
</feature>
<evidence type="ECO:0000313" key="9">
    <source>
        <dbReference type="EMBL" id="KAF5782883.1"/>
    </source>
</evidence>
<feature type="region of interest" description="Disordered" evidence="7">
    <location>
        <begin position="66"/>
        <end position="86"/>
    </location>
</feature>
<reference evidence="9 11" key="1">
    <citation type="journal article" date="2017" name="Nature">
        <title>The sunflower genome provides insights into oil metabolism, flowering and Asterid evolution.</title>
        <authorList>
            <person name="Badouin H."/>
            <person name="Gouzy J."/>
            <person name="Grassa C.J."/>
            <person name="Murat F."/>
            <person name="Staton S.E."/>
            <person name="Cottret L."/>
            <person name="Lelandais-Briere C."/>
            <person name="Owens G.L."/>
            <person name="Carrere S."/>
            <person name="Mayjonade B."/>
            <person name="Legrand L."/>
            <person name="Gill N."/>
            <person name="Kane N.C."/>
            <person name="Bowers J.E."/>
            <person name="Hubner S."/>
            <person name="Bellec A."/>
            <person name="Berard A."/>
            <person name="Berges H."/>
            <person name="Blanchet N."/>
            <person name="Boniface M.C."/>
            <person name="Brunel D."/>
            <person name="Catrice O."/>
            <person name="Chaidir N."/>
            <person name="Claudel C."/>
            <person name="Donnadieu C."/>
            <person name="Faraut T."/>
            <person name="Fievet G."/>
            <person name="Helmstetter N."/>
            <person name="King M."/>
            <person name="Knapp S.J."/>
            <person name="Lai Z."/>
            <person name="Le Paslier M.C."/>
            <person name="Lippi Y."/>
            <person name="Lorenzon L."/>
            <person name="Mandel J.R."/>
            <person name="Marage G."/>
            <person name="Marchand G."/>
            <person name="Marquand E."/>
            <person name="Bret-Mestries E."/>
            <person name="Morien E."/>
            <person name="Nambeesan S."/>
            <person name="Nguyen T."/>
            <person name="Pegot-Espagnet P."/>
            <person name="Pouilly N."/>
            <person name="Raftis F."/>
            <person name="Sallet E."/>
            <person name="Schiex T."/>
            <person name="Thomas J."/>
            <person name="Vandecasteele C."/>
            <person name="Vares D."/>
            <person name="Vear F."/>
            <person name="Vautrin S."/>
            <person name="Crespi M."/>
            <person name="Mangin B."/>
            <person name="Burke J.M."/>
            <person name="Salse J."/>
            <person name="Munos S."/>
            <person name="Vincourt P."/>
            <person name="Rieseberg L.H."/>
            <person name="Langlade N.B."/>
        </authorList>
    </citation>
    <scope>NUCLEOTIDE SEQUENCE [LARGE SCALE GENOMIC DNA]</scope>
    <source>
        <strain evidence="11">cv. SF193</strain>
        <tissue evidence="9">Leaves</tissue>
    </source>
</reference>
<evidence type="ECO:0000256" key="6">
    <source>
        <dbReference type="PROSITE-ProRule" id="PRU00176"/>
    </source>
</evidence>
<accession>A0A251TB41</accession>
<reference evidence="10" key="2">
    <citation type="submission" date="2017-02" db="EMBL/GenBank/DDBJ databases">
        <title>Sunflower complete genome.</title>
        <authorList>
            <person name="Langlade N."/>
            <person name="Munos S."/>
        </authorList>
    </citation>
    <scope>NUCLEOTIDE SEQUENCE [LARGE SCALE GENOMIC DNA]</scope>
    <source>
        <tissue evidence="10">Leaves</tissue>
    </source>
</reference>
<dbReference type="SMART" id="SM00360">
    <property type="entry name" value="RRM"/>
    <property type="match status" value="1"/>
</dbReference>
<dbReference type="Pfam" id="PF00076">
    <property type="entry name" value="RRM_1"/>
    <property type="match status" value="1"/>
</dbReference>
<dbReference type="EMBL" id="CM007900">
    <property type="protein sequence ID" value="OTG08377.1"/>
    <property type="molecule type" value="Genomic_DNA"/>
</dbReference>
<keyword evidence="3" id="KW-0862">Zinc</keyword>
<evidence type="ECO:0000256" key="3">
    <source>
        <dbReference type="ARBA" id="ARBA00022833"/>
    </source>
</evidence>
<proteinExistence type="predicted"/>
<feature type="domain" description="RRM" evidence="8">
    <location>
        <begin position="177"/>
        <end position="253"/>
    </location>
</feature>
<dbReference type="OMA" id="SSAIWWR"/>
<keyword evidence="4 6" id="KW-0694">RNA-binding</keyword>
<sequence>MDSYEATRIVFTKLQTLDPQNASKIMGLLLIQDHGENEMIRLAFGPESLLHSVIIKARIQLNISSPPSPLSSQNLSRQNSGNSLTASRHVNSKITNLPSPLNPLAPSYDLVDEFRLLMRAAGVSSPNSPKPMNYLLQQSGSPRMATAATALMMGEEMNNFGRLRNDFLMGMVNPGSRQIYLTFPADSSFTEEDVSNYFSMYGPVQDVRIPYQQKRMFGFVSFVFAETVKLILAKGNPHFVCEARVLVKPYKEKGKVPDKFRKQPQQQMDSPIGFDSHDPFDLQHGGRMLINSQDLLWRKKLDEQADLQHAIELQNRRIMDLQLLDVKRNHHHQRALSTGAAIPSPTCYSPSYLNHSSVFGSDSSNISSPDSNDGLIPKLVPPITTDGVKPPLKASLNREEENEASDLKDSHEDGINLPESLEHNLPDNLFASPKKAEDHQTVFSNDKNTLVSSVASNSNLITSPLTSTLDLDLASVKSCYFEFPRFSSDHSAIRM</sequence>
<keyword evidence="1" id="KW-0479">Metal-binding</keyword>
<keyword evidence="5" id="KW-0238">DNA-binding</keyword>
<dbReference type="InterPro" id="IPR000504">
    <property type="entry name" value="RRM_dom"/>
</dbReference>
<dbReference type="SUPFAM" id="SSF54928">
    <property type="entry name" value="RNA-binding domain, RBD"/>
    <property type="match status" value="1"/>
</dbReference>
<dbReference type="OrthoDB" id="1897736at2759"/>
<dbReference type="InterPro" id="IPR056276">
    <property type="entry name" value="AtC3H46-like_PABC-like"/>
</dbReference>
<evidence type="ECO:0000256" key="7">
    <source>
        <dbReference type="SAM" id="MobiDB-lite"/>
    </source>
</evidence>
<dbReference type="GO" id="GO:0003677">
    <property type="term" value="F:DNA binding"/>
    <property type="evidence" value="ECO:0007669"/>
    <property type="project" value="UniProtKB-KW"/>
</dbReference>
<evidence type="ECO:0000259" key="8">
    <source>
        <dbReference type="PROSITE" id="PS50102"/>
    </source>
</evidence>
<feature type="compositionally biased region" description="Low complexity" evidence="7">
    <location>
        <begin position="66"/>
        <end position="84"/>
    </location>
</feature>
<evidence type="ECO:0000256" key="2">
    <source>
        <dbReference type="ARBA" id="ARBA00022771"/>
    </source>
</evidence>
<dbReference type="PANTHER" id="PTHR24009:SF3">
    <property type="entry name" value="RNA-BINDING (RRM_RBD_RNP MOTIFS) FAMILY PROTEIN-RELATED"/>
    <property type="match status" value="1"/>
</dbReference>
<feature type="compositionally biased region" description="Low complexity" evidence="7">
    <location>
        <begin position="361"/>
        <end position="373"/>
    </location>
</feature>
<dbReference type="Pfam" id="PF23182">
    <property type="entry name" value="PABC_AtC3H46"/>
    <property type="match status" value="1"/>
</dbReference>